<dbReference type="RefSeq" id="WP_167923293.1">
    <property type="nucleotide sequence ID" value="NZ_JAATVY010000001.1"/>
</dbReference>
<feature type="transmembrane region" description="Helical" evidence="1">
    <location>
        <begin position="200"/>
        <end position="225"/>
    </location>
</feature>
<feature type="transmembrane region" description="Helical" evidence="1">
    <location>
        <begin position="51"/>
        <end position="74"/>
    </location>
</feature>
<feature type="transmembrane region" description="Helical" evidence="1">
    <location>
        <begin position="159"/>
        <end position="180"/>
    </location>
</feature>
<keyword evidence="3" id="KW-1185">Reference proteome</keyword>
<feature type="transmembrane region" description="Helical" evidence="1">
    <location>
        <begin position="95"/>
        <end position="117"/>
    </location>
</feature>
<keyword evidence="1" id="KW-0472">Membrane</keyword>
<comment type="caution">
    <text evidence="2">The sequence shown here is derived from an EMBL/GenBank/DDBJ whole genome shotgun (WGS) entry which is preliminary data.</text>
</comment>
<dbReference type="Proteomes" id="UP000722989">
    <property type="component" value="Unassembled WGS sequence"/>
</dbReference>
<name>A0ABX0XR02_9ACTN</name>
<evidence type="ECO:0000256" key="1">
    <source>
        <dbReference type="SAM" id="Phobius"/>
    </source>
</evidence>
<protein>
    <submittedName>
        <fullName evidence="2">ABC transporter permease</fullName>
    </submittedName>
</protein>
<proteinExistence type="predicted"/>
<dbReference type="EMBL" id="JAATVY010000001">
    <property type="protein sequence ID" value="NJC68414.1"/>
    <property type="molecule type" value="Genomic_DNA"/>
</dbReference>
<sequence>MINATIARITARGLFGRRRFLLLLPLPLLLVGLAVLARALGAPPAAVAKFVIVNLGFAAVLPVISLIVGTGVLGSEIDDGTLVHVLAKPLPRREIIVSKLAVAVVATAVTVGVPMFVGGLVAGSARLGIGLAVGCVVGAFAYSGLFLALSLLTRRPVLLGLLYVLLWEGLLGKLLGGTRVLSIQQYVTALAARVGDTDLFAGQVSVSVSVVMAIVFTVGGTLLAIDRLRSFSVAGETS</sequence>
<gene>
    <name evidence="2" type="ORF">HC031_01555</name>
</gene>
<reference evidence="2 3" key="1">
    <citation type="submission" date="2020-03" db="EMBL/GenBank/DDBJ databases">
        <title>WGS of the type strain of Planosporangium spp.</title>
        <authorList>
            <person name="Thawai C."/>
        </authorList>
    </citation>
    <scope>NUCLEOTIDE SEQUENCE [LARGE SCALE GENOMIC DNA]</scope>
    <source>
        <strain evidence="2 3">TBRC 5610</strain>
    </source>
</reference>
<evidence type="ECO:0000313" key="3">
    <source>
        <dbReference type="Proteomes" id="UP000722989"/>
    </source>
</evidence>
<organism evidence="2 3">
    <name type="scientific">Planosporangium thailandense</name>
    <dbReference type="NCBI Taxonomy" id="765197"/>
    <lineage>
        <taxon>Bacteria</taxon>
        <taxon>Bacillati</taxon>
        <taxon>Actinomycetota</taxon>
        <taxon>Actinomycetes</taxon>
        <taxon>Micromonosporales</taxon>
        <taxon>Micromonosporaceae</taxon>
        <taxon>Planosporangium</taxon>
    </lineage>
</organism>
<accession>A0ABX0XR02</accession>
<dbReference type="Pfam" id="PF12730">
    <property type="entry name" value="ABC2_membrane_4"/>
    <property type="match status" value="1"/>
</dbReference>
<keyword evidence="1" id="KW-0812">Transmembrane</keyword>
<evidence type="ECO:0000313" key="2">
    <source>
        <dbReference type="EMBL" id="NJC68414.1"/>
    </source>
</evidence>
<feature type="transmembrane region" description="Helical" evidence="1">
    <location>
        <begin position="129"/>
        <end position="152"/>
    </location>
</feature>
<keyword evidence="1" id="KW-1133">Transmembrane helix</keyword>